<keyword evidence="3" id="KW-1185">Reference proteome</keyword>
<comment type="caution">
    <text evidence="2">The sequence shown here is derived from an EMBL/GenBank/DDBJ whole genome shotgun (WGS) entry which is preliminary data.</text>
</comment>
<feature type="region of interest" description="Disordered" evidence="1">
    <location>
        <begin position="47"/>
        <end position="71"/>
    </location>
</feature>
<evidence type="ECO:0000313" key="3">
    <source>
        <dbReference type="Proteomes" id="UP001454036"/>
    </source>
</evidence>
<proteinExistence type="predicted"/>
<protein>
    <submittedName>
        <fullName evidence="2">Uncharacterized protein</fullName>
    </submittedName>
</protein>
<reference evidence="2 3" key="1">
    <citation type="submission" date="2024-01" db="EMBL/GenBank/DDBJ databases">
        <title>The complete chloroplast genome sequence of Lithospermum erythrorhizon: insights into the phylogenetic relationship among Boraginaceae species and the maternal lineages of purple gromwells.</title>
        <authorList>
            <person name="Okada T."/>
            <person name="Watanabe K."/>
        </authorList>
    </citation>
    <scope>NUCLEOTIDE SEQUENCE [LARGE SCALE GENOMIC DNA]</scope>
</reference>
<name>A0AAV3NP10_LITER</name>
<organism evidence="2 3">
    <name type="scientific">Lithospermum erythrorhizon</name>
    <name type="common">Purple gromwell</name>
    <name type="synonym">Lithospermum officinale var. erythrorhizon</name>
    <dbReference type="NCBI Taxonomy" id="34254"/>
    <lineage>
        <taxon>Eukaryota</taxon>
        <taxon>Viridiplantae</taxon>
        <taxon>Streptophyta</taxon>
        <taxon>Embryophyta</taxon>
        <taxon>Tracheophyta</taxon>
        <taxon>Spermatophyta</taxon>
        <taxon>Magnoliopsida</taxon>
        <taxon>eudicotyledons</taxon>
        <taxon>Gunneridae</taxon>
        <taxon>Pentapetalae</taxon>
        <taxon>asterids</taxon>
        <taxon>lamiids</taxon>
        <taxon>Boraginales</taxon>
        <taxon>Boraginaceae</taxon>
        <taxon>Boraginoideae</taxon>
        <taxon>Lithospermeae</taxon>
        <taxon>Lithospermum</taxon>
    </lineage>
</organism>
<feature type="compositionally biased region" description="Basic and acidic residues" evidence="1">
    <location>
        <begin position="52"/>
        <end position="71"/>
    </location>
</feature>
<evidence type="ECO:0000313" key="2">
    <source>
        <dbReference type="EMBL" id="GAA0140944.1"/>
    </source>
</evidence>
<dbReference type="EMBL" id="BAABME010000233">
    <property type="protein sequence ID" value="GAA0140944.1"/>
    <property type="molecule type" value="Genomic_DNA"/>
</dbReference>
<sequence>MMNFQSPESSVESLSTSSEMPPASPHQERLNHAIGLARIYEQLDKNLSQNFDSKKPKGREGRGDRMVLGRG</sequence>
<feature type="region of interest" description="Disordered" evidence="1">
    <location>
        <begin position="1"/>
        <end position="28"/>
    </location>
</feature>
<accession>A0AAV3NP10</accession>
<gene>
    <name evidence="2" type="ORF">LIER_02199</name>
</gene>
<dbReference type="Proteomes" id="UP001454036">
    <property type="component" value="Unassembled WGS sequence"/>
</dbReference>
<feature type="compositionally biased region" description="Low complexity" evidence="1">
    <location>
        <begin position="1"/>
        <end position="19"/>
    </location>
</feature>
<evidence type="ECO:0000256" key="1">
    <source>
        <dbReference type="SAM" id="MobiDB-lite"/>
    </source>
</evidence>
<dbReference type="AlphaFoldDB" id="A0AAV3NP10"/>